<name>A0ABV5HBS7_9FLAO</name>
<dbReference type="EMBL" id="JBHMFE010000014">
    <property type="protein sequence ID" value="MFB9109273.1"/>
    <property type="molecule type" value="Genomic_DNA"/>
</dbReference>
<dbReference type="Proteomes" id="UP001589562">
    <property type="component" value="Unassembled WGS sequence"/>
</dbReference>
<sequence length="190" mass="22970">MKKIVYLLLFCFLFSFGRKEPNFSKEMIEKLDLMQKDKNYGLLPSKYIGLDLYFPTKDRTILQANNHELLFSFKKYYSKKFESFNEFLNVVLNEDFFLKDNNLKSFDSFWSFKLNSNIEKEYSNLGFDEFLKKYSKSSLGEEELKLNKSIIKPYEYHTIKYILYLNKYHIISDSHLGVNYIMKREDLFKK</sequence>
<gene>
    <name evidence="1" type="ORF">ACFFVK_11850</name>
</gene>
<organism evidence="1 2">
    <name type="scientific">Flavobacterium gyeonganense</name>
    <dbReference type="NCBI Taxonomy" id="1310418"/>
    <lineage>
        <taxon>Bacteria</taxon>
        <taxon>Pseudomonadati</taxon>
        <taxon>Bacteroidota</taxon>
        <taxon>Flavobacteriia</taxon>
        <taxon>Flavobacteriales</taxon>
        <taxon>Flavobacteriaceae</taxon>
        <taxon>Flavobacterium</taxon>
    </lineage>
</organism>
<evidence type="ECO:0000313" key="2">
    <source>
        <dbReference type="Proteomes" id="UP001589562"/>
    </source>
</evidence>
<comment type="caution">
    <text evidence="1">The sequence shown here is derived from an EMBL/GenBank/DDBJ whole genome shotgun (WGS) entry which is preliminary data.</text>
</comment>
<keyword evidence="2" id="KW-1185">Reference proteome</keyword>
<protein>
    <submittedName>
        <fullName evidence="1">Uncharacterized protein</fullName>
    </submittedName>
</protein>
<proteinExistence type="predicted"/>
<reference evidence="1 2" key="1">
    <citation type="submission" date="2024-09" db="EMBL/GenBank/DDBJ databases">
        <authorList>
            <person name="Sun Q."/>
            <person name="Mori K."/>
        </authorList>
    </citation>
    <scope>NUCLEOTIDE SEQUENCE [LARGE SCALE GENOMIC DNA]</scope>
    <source>
        <strain evidence="1 2">CECT 8365</strain>
    </source>
</reference>
<evidence type="ECO:0000313" key="1">
    <source>
        <dbReference type="EMBL" id="MFB9109273.1"/>
    </source>
</evidence>
<dbReference type="RefSeq" id="WP_278011810.1">
    <property type="nucleotide sequence ID" value="NZ_CP121112.1"/>
</dbReference>
<accession>A0ABV5HBS7</accession>